<dbReference type="EMBL" id="NBIV01000225">
    <property type="protein sequence ID" value="PXF41261.1"/>
    <property type="molecule type" value="Genomic_DNA"/>
</dbReference>
<dbReference type="PANTHER" id="PTHR11384">
    <property type="entry name" value="ATP-BINDING CASSETTE, SUB-FAMILY D MEMBER"/>
    <property type="match status" value="1"/>
</dbReference>
<comment type="similarity">
    <text evidence="1">Belongs to the ABC transporter superfamily. ABCD family. Peroxisomal fatty acyl CoA transporter (TC 3.A.1.203) subfamily.</text>
</comment>
<evidence type="ECO:0000256" key="1">
    <source>
        <dbReference type="ARBA" id="ARBA00008575"/>
    </source>
</evidence>
<keyword evidence="5 6" id="KW-0472">Membrane</keyword>
<dbReference type="GO" id="GO:0005524">
    <property type="term" value="F:ATP binding"/>
    <property type="evidence" value="ECO:0007669"/>
    <property type="project" value="UniProtKB-KW"/>
</dbReference>
<dbReference type="OrthoDB" id="422637at2759"/>
<feature type="transmembrane region" description="Helical" evidence="6">
    <location>
        <begin position="330"/>
        <end position="349"/>
    </location>
</feature>
<dbReference type="SUPFAM" id="SSF90123">
    <property type="entry name" value="ABC transporter transmembrane region"/>
    <property type="match status" value="1"/>
</dbReference>
<proteinExistence type="inferred from homology"/>
<reference evidence="9 10" key="1">
    <citation type="journal article" date="2018" name="Mol. Biol. Evol.">
        <title>Analysis of the draft genome of the red seaweed Gracilariopsis chorda provides insights into genome size evolution in Rhodophyta.</title>
        <authorList>
            <person name="Lee J."/>
            <person name="Yang E.C."/>
            <person name="Graf L."/>
            <person name="Yang J.H."/>
            <person name="Qiu H."/>
            <person name="Zel Zion U."/>
            <person name="Chan C.X."/>
            <person name="Stephens T.G."/>
            <person name="Weber A.P.M."/>
            <person name="Boo G.H."/>
            <person name="Boo S.M."/>
            <person name="Kim K.M."/>
            <person name="Shin Y."/>
            <person name="Jung M."/>
            <person name="Lee S.J."/>
            <person name="Yim H.S."/>
            <person name="Lee J.H."/>
            <person name="Bhattacharya D."/>
            <person name="Yoon H.S."/>
        </authorList>
    </citation>
    <scope>NUCLEOTIDE SEQUENCE [LARGE SCALE GENOMIC DNA]</scope>
    <source>
        <strain evidence="9 10">SKKU-2015</strain>
        <tissue evidence="9">Whole body</tissue>
    </source>
</reference>
<dbReference type="Pfam" id="PF00005">
    <property type="entry name" value="ABC_tran"/>
    <property type="match status" value="1"/>
</dbReference>
<sequence>MTPDAPEKQATLNRASLRKIFHVLTTASIPFLPDILVFTLIPFTIIGYMISGYYVILAPGKLYNTLVSEDWNQFRGEMVKFLMVATVVLCIKVLRGILRESSANLLRLRLTSAIHNFYFADSGRTGDYSTPPYYRLISEETADNPDQRIVTDVRDFSVSLFDILAGGRSQGQDSGGLLEAAASLLFYSNKTLLRTGWYGILVAYVWSFLVSLITVFVINRTSPVVFRQEKLEADFRYCHAEFRQHAEEVALMRGAAFEHRKLTGNLERAVSNTWSVILRHIFLNFVQYGFAYYISLIMYLTLALAIHSNVFEASNVAFSSTMTPGEKAQWISQTGGIFMQLLFSFTMFVQLGTIGSEFVSYVNRISVLIDSLEEESAIRQRPADNPDTEPLMLAVSEEAQGYARGPSSDAIRIQNLEVQPGGVRTVGPVSFTLQKGQWLLLDGRTGSGKTSVVKVLRGLWSPSSGTVEMPNDQHSVMFVPQKPYISPGICSLRELVTYPEQCRGTIEEINRVSTALQEVGWRRGLHGQSLDFRTEWSRQLSPGETQLIAASRVVFHGPSFVILDEPTASLDVTSEARVMRALRRAGVSALTVGHSPSLRQLHDGIIFLEQR</sequence>
<keyword evidence="2" id="KW-0813">Transport</keyword>
<evidence type="ECO:0000313" key="10">
    <source>
        <dbReference type="Proteomes" id="UP000247409"/>
    </source>
</evidence>
<feature type="transmembrane region" description="Helical" evidence="6">
    <location>
        <begin position="196"/>
        <end position="218"/>
    </location>
</feature>
<dbReference type="Proteomes" id="UP000247409">
    <property type="component" value="Unassembled WGS sequence"/>
</dbReference>
<evidence type="ECO:0000259" key="7">
    <source>
        <dbReference type="PROSITE" id="PS50893"/>
    </source>
</evidence>
<dbReference type="STRING" id="448386.A0A2V3IGQ2"/>
<protein>
    <submittedName>
        <fullName evidence="9">ATP-binding cassette sub-family D member 4</fullName>
    </submittedName>
</protein>
<keyword evidence="9" id="KW-0067">ATP-binding</keyword>
<feature type="transmembrane region" description="Helical" evidence="6">
    <location>
        <begin position="35"/>
        <end position="57"/>
    </location>
</feature>
<organism evidence="9 10">
    <name type="scientific">Gracilariopsis chorda</name>
    <dbReference type="NCBI Taxonomy" id="448386"/>
    <lineage>
        <taxon>Eukaryota</taxon>
        <taxon>Rhodophyta</taxon>
        <taxon>Florideophyceae</taxon>
        <taxon>Rhodymeniophycidae</taxon>
        <taxon>Gracilariales</taxon>
        <taxon>Gracilariaceae</taxon>
        <taxon>Gracilariopsis</taxon>
    </lineage>
</organism>
<evidence type="ECO:0000313" key="9">
    <source>
        <dbReference type="EMBL" id="PXF41261.1"/>
    </source>
</evidence>
<feature type="domain" description="ABC transmembrane type-1" evidence="8">
    <location>
        <begin position="192"/>
        <end position="357"/>
    </location>
</feature>
<gene>
    <name evidence="9" type="ORF">BWQ96_09021</name>
</gene>
<dbReference type="GO" id="GO:0016020">
    <property type="term" value="C:membrane"/>
    <property type="evidence" value="ECO:0007669"/>
    <property type="project" value="InterPro"/>
</dbReference>
<feature type="domain" description="ABC transporter" evidence="7">
    <location>
        <begin position="411"/>
        <end position="610"/>
    </location>
</feature>
<accession>A0A2V3IGQ2</accession>
<dbReference type="PROSITE" id="PS50929">
    <property type="entry name" value="ABC_TM1F"/>
    <property type="match status" value="1"/>
</dbReference>
<dbReference type="AlphaFoldDB" id="A0A2V3IGQ2"/>
<evidence type="ECO:0000256" key="2">
    <source>
        <dbReference type="ARBA" id="ARBA00022448"/>
    </source>
</evidence>
<dbReference type="InterPro" id="IPR027417">
    <property type="entry name" value="P-loop_NTPase"/>
</dbReference>
<dbReference type="InterPro" id="IPR036640">
    <property type="entry name" value="ABC1_TM_sf"/>
</dbReference>
<comment type="caution">
    <text evidence="9">The sequence shown here is derived from an EMBL/GenBank/DDBJ whole genome shotgun (WGS) entry which is preliminary data.</text>
</comment>
<feature type="transmembrane region" description="Helical" evidence="6">
    <location>
        <begin position="290"/>
        <end position="310"/>
    </location>
</feature>
<dbReference type="GO" id="GO:0140359">
    <property type="term" value="F:ABC-type transporter activity"/>
    <property type="evidence" value="ECO:0007669"/>
    <property type="project" value="InterPro"/>
</dbReference>
<dbReference type="InterPro" id="IPR003439">
    <property type="entry name" value="ABC_transporter-like_ATP-bd"/>
</dbReference>
<dbReference type="Gene3D" id="3.40.50.300">
    <property type="entry name" value="P-loop containing nucleotide triphosphate hydrolases"/>
    <property type="match status" value="1"/>
</dbReference>
<evidence type="ECO:0000256" key="5">
    <source>
        <dbReference type="ARBA" id="ARBA00023136"/>
    </source>
</evidence>
<dbReference type="GO" id="GO:0016887">
    <property type="term" value="F:ATP hydrolysis activity"/>
    <property type="evidence" value="ECO:0007669"/>
    <property type="project" value="InterPro"/>
</dbReference>
<evidence type="ECO:0000256" key="6">
    <source>
        <dbReference type="SAM" id="Phobius"/>
    </source>
</evidence>
<dbReference type="InterPro" id="IPR011527">
    <property type="entry name" value="ABC1_TM_dom"/>
</dbReference>
<evidence type="ECO:0000259" key="8">
    <source>
        <dbReference type="PROSITE" id="PS50929"/>
    </source>
</evidence>
<keyword evidence="4 6" id="KW-1133">Transmembrane helix</keyword>
<keyword evidence="10" id="KW-1185">Reference proteome</keyword>
<dbReference type="PANTHER" id="PTHR11384:SF59">
    <property type="entry name" value="LYSOSOMAL COBALAMIN TRANSPORTER ABCD4"/>
    <property type="match status" value="1"/>
</dbReference>
<evidence type="ECO:0000256" key="4">
    <source>
        <dbReference type="ARBA" id="ARBA00022989"/>
    </source>
</evidence>
<keyword evidence="3 6" id="KW-0812">Transmembrane</keyword>
<dbReference type="InterPro" id="IPR050835">
    <property type="entry name" value="ABC_transporter_sub-D"/>
</dbReference>
<dbReference type="Pfam" id="PF06472">
    <property type="entry name" value="ABC_membrane_2"/>
    <property type="match status" value="1"/>
</dbReference>
<evidence type="ECO:0000256" key="3">
    <source>
        <dbReference type="ARBA" id="ARBA00022692"/>
    </source>
</evidence>
<dbReference type="SUPFAM" id="SSF52540">
    <property type="entry name" value="P-loop containing nucleoside triphosphate hydrolases"/>
    <property type="match status" value="1"/>
</dbReference>
<name>A0A2V3IGQ2_9FLOR</name>
<keyword evidence="9" id="KW-0547">Nucleotide-binding</keyword>
<dbReference type="PROSITE" id="PS50893">
    <property type="entry name" value="ABC_TRANSPORTER_2"/>
    <property type="match status" value="1"/>
</dbReference>